<dbReference type="RefSeq" id="WP_354280069.1">
    <property type="nucleotide sequence ID" value="NZ_JBEPMK010000002.1"/>
</dbReference>
<evidence type="ECO:0000313" key="2">
    <source>
        <dbReference type="EMBL" id="MET3643911.1"/>
    </source>
</evidence>
<dbReference type="Proteomes" id="UP001549055">
    <property type="component" value="Unassembled WGS sequence"/>
</dbReference>
<evidence type="ECO:0000256" key="1">
    <source>
        <dbReference type="SAM" id="SignalP"/>
    </source>
</evidence>
<dbReference type="PANTHER" id="PTHR35271:SF1">
    <property type="entry name" value="ABC TRANSPORTER, SUBSTRATE-BINDING LIPOPROTEIN"/>
    <property type="match status" value="1"/>
</dbReference>
<comment type="caution">
    <text evidence="2">The sequence shown here is derived from an EMBL/GenBank/DDBJ whole genome shotgun (WGS) entry which is preliminary data.</text>
</comment>
<dbReference type="CDD" id="cd06325">
    <property type="entry name" value="PBP1_ABC_unchar_transporter"/>
    <property type="match status" value="1"/>
</dbReference>
<dbReference type="PANTHER" id="PTHR35271">
    <property type="entry name" value="ABC TRANSPORTER, SUBSTRATE-BINDING LIPOPROTEIN-RELATED"/>
    <property type="match status" value="1"/>
</dbReference>
<dbReference type="SUPFAM" id="SSF53822">
    <property type="entry name" value="Periplasmic binding protein-like I"/>
    <property type="match status" value="1"/>
</dbReference>
<accession>A0ABV2JJ17</accession>
<keyword evidence="3" id="KW-1185">Reference proteome</keyword>
<dbReference type="Pfam" id="PF04392">
    <property type="entry name" value="ABC_sub_bind"/>
    <property type="match status" value="1"/>
</dbReference>
<organism evidence="2 3">
    <name type="scientific">Streptococcus gallinaceus</name>
    <dbReference type="NCBI Taxonomy" id="165758"/>
    <lineage>
        <taxon>Bacteria</taxon>
        <taxon>Bacillati</taxon>
        <taxon>Bacillota</taxon>
        <taxon>Bacilli</taxon>
        <taxon>Lactobacillales</taxon>
        <taxon>Streptococcaceae</taxon>
        <taxon>Streptococcus</taxon>
    </lineage>
</organism>
<sequence>MRVWKKFVTLGLVGWGSLALVACSQKKETAAKEDVKIGILQYMEHDALDTSRKGFIVALKDAGYEEGKNLSIDYKNAQGDQASLQTMAEQLAGKNDLNLAIATPAAQSLLNVDTETPTVFTAIYDPVAASLVNSLKKPGGNMTGSSHVMDVAKQIELLLKVAPNAKKVGIFHNSSGINSESQANLAIAALKKAGVEPVEKTITSSNDVQQAITSLAGQVDAIYLPADNTVASTASTIGEVLKSKKIPAIGSDENSSQAALFTYGVDFYVLGQQAGKMAVEILKGADPADMPVQGPEVIKIKVNEEMAKALEIDTKMIEKLDDKK</sequence>
<keyword evidence="1" id="KW-0732">Signal</keyword>
<evidence type="ECO:0000313" key="3">
    <source>
        <dbReference type="Proteomes" id="UP001549055"/>
    </source>
</evidence>
<proteinExistence type="predicted"/>
<dbReference type="EMBL" id="JBEPMK010000002">
    <property type="protein sequence ID" value="MET3643911.1"/>
    <property type="molecule type" value="Genomic_DNA"/>
</dbReference>
<gene>
    <name evidence="2" type="ORF">ABID27_000533</name>
</gene>
<dbReference type="Gene3D" id="3.40.50.2300">
    <property type="match status" value="2"/>
</dbReference>
<protein>
    <submittedName>
        <fullName evidence="2">ABC transport system substrate-binding protein</fullName>
    </submittedName>
</protein>
<dbReference type="PROSITE" id="PS51257">
    <property type="entry name" value="PROKAR_LIPOPROTEIN"/>
    <property type="match status" value="1"/>
</dbReference>
<dbReference type="InterPro" id="IPR028082">
    <property type="entry name" value="Peripla_BP_I"/>
</dbReference>
<feature type="signal peptide" evidence="1">
    <location>
        <begin position="1"/>
        <end position="21"/>
    </location>
</feature>
<dbReference type="InterPro" id="IPR007487">
    <property type="entry name" value="ABC_transpt-TYRBP-like"/>
</dbReference>
<feature type="chain" id="PRO_5047104483" evidence="1">
    <location>
        <begin position="22"/>
        <end position="324"/>
    </location>
</feature>
<name>A0ABV2JJ17_9STRE</name>
<reference evidence="2 3" key="1">
    <citation type="submission" date="2024-06" db="EMBL/GenBank/DDBJ databases">
        <title>Genomic Encyclopedia of Type Strains, Phase IV (KMG-IV): sequencing the most valuable type-strain genomes for metagenomic binning, comparative biology and taxonomic classification.</title>
        <authorList>
            <person name="Goeker M."/>
        </authorList>
    </citation>
    <scope>NUCLEOTIDE SEQUENCE [LARGE SCALE GENOMIC DNA]</scope>
    <source>
        <strain evidence="2 3">DSM 15349</strain>
    </source>
</reference>